<feature type="compositionally biased region" description="Polar residues" evidence="3">
    <location>
        <begin position="11"/>
        <end position="26"/>
    </location>
</feature>
<feature type="region of interest" description="Disordered" evidence="3">
    <location>
        <begin position="1"/>
        <end position="128"/>
    </location>
</feature>
<organism evidence="5 6">
    <name type="scientific">Pseudallescheria apiosperma</name>
    <name type="common">Scedosporium apiospermum</name>
    <dbReference type="NCBI Taxonomy" id="563466"/>
    <lineage>
        <taxon>Eukaryota</taxon>
        <taxon>Fungi</taxon>
        <taxon>Dikarya</taxon>
        <taxon>Ascomycota</taxon>
        <taxon>Pezizomycotina</taxon>
        <taxon>Sordariomycetes</taxon>
        <taxon>Hypocreomycetidae</taxon>
        <taxon>Microascales</taxon>
        <taxon>Microascaceae</taxon>
        <taxon>Scedosporium</taxon>
    </lineage>
</organism>
<dbReference type="Proteomes" id="UP000028545">
    <property type="component" value="Unassembled WGS sequence"/>
</dbReference>
<dbReference type="PANTHER" id="PTHR14430:SF0">
    <property type="entry name" value="SEC2P DOMAIN-CONTAINING PROTEIN"/>
    <property type="match status" value="1"/>
</dbReference>
<proteinExistence type="predicted"/>
<keyword evidence="6" id="KW-1185">Reference proteome</keyword>
<dbReference type="Gene3D" id="6.10.140.910">
    <property type="match status" value="1"/>
</dbReference>
<accession>A0A084G6R1</accession>
<keyword evidence="1 2" id="KW-0175">Coiled coil</keyword>
<dbReference type="VEuPathDB" id="FungiDB:SAPIO_CDS5097"/>
<feature type="compositionally biased region" description="Low complexity" evidence="3">
    <location>
        <begin position="37"/>
        <end position="57"/>
    </location>
</feature>
<feature type="compositionally biased region" description="Low complexity" evidence="3">
    <location>
        <begin position="76"/>
        <end position="89"/>
    </location>
</feature>
<sequence length="688" mass="74139">MEAFIRVSPWTAFTSESPEPQNSSPKPTGRRTFGHFRSLSSITSTTTTKSSSPTRPSPLRHGRSPSTPQLPDFSFPLKTSPPITPTSPTADDDSDLSTLPDPRIRAMSPQANGNGSVVSDGEAEPQDEVTALSTKLIRAINHQTALDNSLAEARQELEQARERIRQLEALVASQREMLAGDVWVRRKTVESEKKAWAAKVAEEKKAKQEVEKEKRKIEHELENLTTALFEEANKMVVAAKEEALRQQEAMEKKNEQLRAQIVDTESLLQSQQEQLAELKIVMEQMTADHDDQTNLTAPSSPGFSRFDAKDQERSLSGDGGLLSSPFVEPVSPASPTSFVHLIQPVLRTDLAAYEDFRLLSRTAKHNRSGSRASASSLSGINGMNLGLSVTGSSTSSSSAPNGNGNGSANHSSSPSTSSLPSGIGSAAASPKEGSQTPTPTTTGSLKDTKFYKRALVEDIDPTLRLDTAPGISWLARRGVLSAMTEGTLVVEPAPSTLPYPTAIHPQHHPCSLCGESRKEPEHLRTHRFRTSESDSAQRYPLCAYCLGRVRSTCDFLGFLRMLKDGLWRTDDADSEKAAWEESVRLREQMFWARVGGGVVPTGHAVVASSAASLPASAVADVAEEGEKEKESPRQEGVGEDDGDAEGEGEVVTPSPSPRNSTQGVKGLEINVTSPGMGNVSEVLAALKS</sequence>
<feature type="region of interest" description="Disordered" evidence="3">
    <location>
        <begin position="289"/>
        <end position="321"/>
    </location>
</feature>
<dbReference type="HOGENOM" id="CLU_009486_1_0_1"/>
<dbReference type="CDD" id="cd06503">
    <property type="entry name" value="ATP-synt_Fo_b"/>
    <property type="match status" value="1"/>
</dbReference>
<dbReference type="InterPro" id="IPR040351">
    <property type="entry name" value="RAB3IL/RAB3IP/Sec2"/>
</dbReference>
<dbReference type="PANTHER" id="PTHR14430">
    <property type="entry name" value="RABIN3-RELATED"/>
    <property type="match status" value="1"/>
</dbReference>
<dbReference type="GeneID" id="27724169"/>
<dbReference type="CDD" id="cd21044">
    <property type="entry name" value="Rab11BD_RAB3IP_like"/>
    <property type="match status" value="1"/>
</dbReference>
<gene>
    <name evidence="5" type="ORF">SAPIO_CDS5097</name>
</gene>
<dbReference type="KEGG" id="sapo:SAPIO_CDS5097"/>
<dbReference type="AlphaFoldDB" id="A0A084G6R1"/>
<feature type="coiled-coil region" evidence="2">
    <location>
        <begin position="143"/>
        <end position="288"/>
    </location>
</feature>
<dbReference type="InterPro" id="IPR009449">
    <property type="entry name" value="Sec2_N"/>
</dbReference>
<name>A0A084G6R1_PSEDA</name>
<reference evidence="5 6" key="1">
    <citation type="journal article" date="2014" name="Genome Announc.">
        <title>Draft genome sequence of the pathogenic fungus Scedosporium apiospermum.</title>
        <authorList>
            <person name="Vandeputte P."/>
            <person name="Ghamrawi S."/>
            <person name="Rechenmann M."/>
            <person name="Iltis A."/>
            <person name="Giraud S."/>
            <person name="Fleury M."/>
            <person name="Thornton C."/>
            <person name="Delhaes L."/>
            <person name="Meyer W."/>
            <person name="Papon N."/>
            <person name="Bouchara J.P."/>
        </authorList>
    </citation>
    <scope>NUCLEOTIDE SEQUENCE [LARGE SCALE GENOMIC DNA]</scope>
    <source>
        <strain evidence="5 6">IHEM 14462</strain>
    </source>
</reference>
<dbReference type="GO" id="GO:0070319">
    <property type="term" value="C:Golgi to plasma membrane transport vesicle"/>
    <property type="evidence" value="ECO:0007669"/>
    <property type="project" value="TreeGrafter"/>
</dbReference>
<feature type="compositionally biased region" description="Polar residues" evidence="3">
    <location>
        <begin position="293"/>
        <end position="302"/>
    </location>
</feature>
<dbReference type="EMBL" id="JOWA01000097">
    <property type="protein sequence ID" value="KEZ43023.1"/>
    <property type="molecule type" value="Genomic_DNA"/>
</dbReference>
<feature type="compositionally biased region" description="Basic and acidic residues" evidence="3">
    <location>
        <begin position="306"/>
        <end position="315"/>
    </location>
</feature>
<feature type="domain" description="GDP/GTP exchange factor Sec2 N-terminal" evidence="4">
    <location>
        <begin position="143"/>
        <end position="286"/>
    </location>
</feature>
<evidence type="ECO:0000313" key="5">
    <source>
        <dbReference type="EMBL" id="KEZ43023.1"/>
    </source>
</evidence>
<dbReference type="SUPFAM" id="SSF144284">
    <property type="entry name" value="Sec2 N-terminal region"/>
    <property type="match status" value="1"/>
</dbReference>
<feature type="compositionally biased region" description="Acidic residues" evidence="3">
    <location>
        <begin position="637"/>
        <end position="648"/>
    </location>
</feature>
<feature type="region of interest" description="Disordered" evidence="3">
    <location>
        <begin position="617"/>
        <end position="679"/>
    </location>
</feature>
<evidence type="ECO:0000256" key="2">
    <source>
        <dbReference type="SAM" id="Coils"/>
    </source>
</evidence>
<evidence type="ECO:0000256" key="3">
    <source>
        <dbReference type="SAM" id="MobiDB-lite"/>
    </source>
</evidence>
<dbReference type="Pfam" id="PF25555">
    <property type="entry name" value="RAB3A-like_C"/>
    <property type="match status" value="1"/>
</dbReference>
<dbReference type="OMA" id="CCEFTGY"/>
<evidence type="ECO:0000256" key="1">
    <source>
        <dbReference type="ARBA" id="ARBA00023054"/>
    </source>
</evidence>
<feature type="compositionally biased region" description="Basic and acidic residues" evidence="3">
    <location>
        <begin position="624"/>
        <end position="633"/>
    </location>
</feature>
<dbReference type="OrthoDB" id="1748564at2759"/>
<dbReference type="GO" id="GO:0005085">
    <property type="term" value="F:guanyl-nucleotide exchange factor activity"/>
    <property type="evidence" value="ECO:0007669"/>
    <property type="project" value="InterPro"/>
</dbReference>
<dbReference type="RefSeq" id="XP_016642822.1">
    <property type="nucleotide sequence ID" value="XM_016787491.1"/>
</dbReference>
<dbReference type="Pfam" id="PF06428">
    <property type="entry name" value="Sec2p"/>
    <property type="match status" value="1"/>
</dbReference>
<dbReference type="GO" id="GO:0006887">
    <property type="term" value="P:exocytosis"/>
    <property type="evidence" value="ECO:0007669"/>
    <property type="project" value="TreeGrafter"/>
</dbReference>
<feature type="compositionally biased region" description="Low complexity" evidence="3">
    <location>
        <begin position="388"/>
        <end position="426"/>
    </location>
</feature>
<evidence type="ECO:0000259" key="4">
    <source>
        <dbReference type="Pfam" id="PF06428"/>
    </source>
</evidence>
<comment type="caution">
    <text evidence="5">The sequence shown here is derived from an EMBL/GenBank/DDBJ whole genome shotgun (WGS) entry which is preliminary data.</text>
</comment>
<evidence type="ECO:0000313" key="6">
    <source>
        <dbReference type="Proteomes" id="UP000028545"/>
    </source>
</evidence>
<dbReference type="GO" id="GO:0051286">
    <property type="term" value="C:cell tip"/>
    <property type="evidence" value="ECO:0007669"/>
    <property type="project" value="TreeGrafter"/>
</dbReference>
<feature type="region of interest" description="Disordered" evidence="3">
    <location>
        <begin position="388"/>
        <end position="445"/>
    </location>
</feature>
<protein>
    <recommendedName>
        <fullName evidence="4">GDP/GTP exchange factor Sec2 N-terminal domain-containing protein</fullName>
    </recommendedName>
</protein>